<evidence type="ECO:0000256" key="1">
    <source>
        <dbReference type="ARBA" id="ARBA00022574"/>
    </source>
</evidence>
<dbReference type="InterPro" id="IPR015943">
    <property type="entry name" value="WD40/YVTN_repeat-like_dom_sf"/>
</dbReference>
<dbReference type="InterPro" id="IPR020472">
    <property type="entry name" value="WD40_PAC1"/>
</dbReference>
<dbReference type="SMART" id="SM00320">
    <property type="entry name" value="WD40"/>
    <property type="match status" value="7"/>
</dbReference>
<keyword evidence="4" id="KW-0812">Transmembrane</keyword>
<feature type="repeat" description="WD" evidence="3">
    <location>
        <begin position="768"/>
        <end position="809"/>
    </location>
</feature>
<dbReference type="PANTHER" id="PTHR22847:SF637">
    <property type="entry name" value="WD REPEAT DOMAIN 5B"/>
    <property type="match status" value="1"/>
</dbReference>
<dbReference type="HOGENOM" id="CLU_002352_3_1_11"/>
<dbReference type="KEGG" id="kal:KALB_1765"/>
<evidence type="ECO:0000256" key="3">
    <source>
        <dbReference type="PROSITE-ProRule" id="PRU00221"/>
    </source>
</evidence>
<keyword evidence="4" id="KW-0472">Membrane</keyword>
<name>W5W3X0_9PSEU</name>
<dbReference type="SUPFAM" id="SSF52540">
    <property type="entry name" value="P-loop containing nucleoside triphosphate hydrolases"/>
    <property type="match status" value="1"/>
</dbReference>
<feature type="repeat" description="WD" evidence="3">
    <location>
        <begin position="678"/>
        <end position="711"/>
    </location>
</feature>
<protein>
    <recommendedName>
        <fullName evidence="5">Novel STAND NTPase 1 domain-containing protein</fullName>
    </recommendedName>
</protein>
<dbReference type="PROSITE" id="PS50082">
    <property type="entry name" value="WD_REPEATS_2"/>
    <property type="match status" value="7"/>
</dbReference>
<evidence type="ECO:0000256" key="2">
    <source>
        <dbReference type="ARBA" id="ARBA00022737"/>
    </source>
</evidence>
<dbReference type="InterPro" id="IPR019775">
    <property type="entry name" value="WD40_repeat_CS"/>
</dbReference>
<evidence type="ECO:0000259" key="5">
    <source>
        <dbReference type="Pfam" id="PF20703"/>
    </source>
</evidence>
<dbReference type="Pfam" id="PF20703">
    <property type="entry name" value="nSTAND1"/>
    <property type="match status" value="1"/>
</dbReference>
<dbReference type="SUPFAM" id="SSF50978">
    <property type="entry name" value="WD40 repeat-like"/>
    <property type="match status" value="1"/>
</dbReference>
<keyword evidence="2" id="KW-0677">Repeat</keyword>
<evidence type="ECO:0000256" key="4">
    <source>
        <dbReference type="SAM" id="Phobius"/>
    </source>
</evidence>
<dbReference type="eggNOG" id="COG2319">
    <property type="taxonomic scope" value="Bacteria"/>
</dbReference>
<feature type="repeat" description="WD" evidence="3">
    <location>
        <begin position="813"/>
        <end position="847"/>
    </location>
</feature>
<keyword evidence="7" id="KW-1185">Reference proteome</keyword>
<dbReference type="Proteomes" id="UP000019225">
    <property type="component" value="Chromosome"/>
</dbReference>
<dbReference type="Pfam" id="PF00400">
    <property type="entry name" value="WD40"/>
    <property type="match status" value="7"/>
</dbReference>
<dbReference type="PANTHER" id="PTHR22847">
    <property type="entry name" value="WD40 REPEAT PROTEIN"/>
    <property type="match status" value="1"/>
</dbReference>
<dbReference type="PROSITE" id="PS00678">
    <property type="entry name" value="WD_REPEATS_1"/>
    <property type="match status" value="5"/>
</dbReference>
<keyword evidence="1 3" id="KW-0853">WD repeat</keyword>
<feature type="repeat" description="WD" evidence="3">
    <location>
        <begin position="723"/>
        <end position="764"/>
    </location>
</feature>
<gene>
    <name evidence="6" type="ORF">KALB_1765</name>
</gene>
<organism evidence="6 7">
    <name type="scientific">Kutzneria albida DSM 43870</name>
    <dbReference type="NCBI Taxonomy" id="1449976"/>
    <lineage>
        <taxon>Bacteria</taxon>
        <taxon>Bacillati</taxon>
        <taxon>Actinomycetota</taxon>
        <taxon>Actinomycetes</taxon>
        <taxon>Pseudonocardiales</taxon>
        <taxon>Pseudonocardiaceae</taxon>
        <taxon>Kutzneria</taxon>
    </lineage>
</organism>
<dbReference type="EMBL" id="CP007155">
    <property type="protein sequence ID" value="AHH95136.1"/>
    <property type="molecule type" value="Genomic_DNA"/>
</dbReference>
<feature type="repeat" description="WD" evidence="3">
    <location>
        <begin position="858"/>
        <end position="892"/>
    </location>
</feature>
<accession>W5W3X0</accession>
<dbReference type="InterPro" id="IPR001680">
    <property type="entry name" value="WD40_rpt"/>
</dbReference>
<dbReference type="InterPro" id="IPR036322">
    <property type="entry name" value="WD40_repeat_dom_sf"/>
</dbReference>
<dbReference type="AlphaFoldDB" id="W5W3X0"/>
<feature type="repeat" description="WD" evidence="3">
    <location>
        <begin position="633"/>
        <end position="674"/>
    </location>
</feature>
<feature type="transmembrane region" description="Helical" evidence="4">
    <location>
        <begin position="550"/>
        <end position="572"/>
    </location>
</feature>
<evidence type="ECO:0000313" key="7">
    <source>
        <dbReference type="Proteomes" id="UP000019225"/>
    </source>
</evidence>
<dbReference type="STRING" id="1449976.KALB_1765"/>
<dbReference type="PATRIC" id="fig|1449976.3.peg.1762"/>
<feature type="repeat" description="WD" evidence="3">
    <location>
        <begin position="903"/>
        <end position="944"/>
    </location>
</feature>
<dbReference type="InterPro" id="IPR027417">
    <property type="entry name" value="P-loop_NTPase"/>
</dbReference>
<dbReference type="PROSITE" id="PS50294">
    <property type="entry name" value="WD_REPEATS_REGION"/>
    <property type="match status" value="7"/>
</dbReference>
<evidence type="ECO:0000313" key="6">
    <source>
        <dbReference type="EMBL" id="AHH95136.1"/>
    </source>
</evidence>
<sequence>MAGKERPLGTVDNPIVRFASDLRELRKSAGNPAYRELSRRAHYSTGALSDAAGGRKLPSLAVTVAYVQACGGDPTRWEQRWHQVSEEIRAQRSLEQESDATPPYVGPAAFRVEDADLFFGREGIVDSLCEKVSENRLVAVVGPSGSGKTSLLRAGLVHRARAARLDGVPSDLVVVLAPGSHPLEECATQLAALVHRSPREVLTELRADPRALHLTALHLTALQLAADRRAGQELLLVVDQFEELFSRCQDADERTRFLRLLSEAVRAANSRVRVVLGLRGDFAERCAAEDPVLSEVLREHQVRVGPMTAEEMRLAVSKPAGQVGCRVETALVSRVVADAADRPGVLPLVSQAMAQTWGGRRGNVVTLAGYTAAGGIAGVVTRTADAVYAELSPDQRERALHLLLRLVELGQGESRDGKRRLGAAELDLDHPETSAVLETLVRARLVTADRDVLEVSHEALIHCWPLLRQRLAEDRAALRLHRQLTESSAVWESLDRDPDVLYRGNRLALVRHLVASPETVLTSRERAFLENSVAAWDAERTAVRRQARRLYLLIGALVAMLCLTTTTSVLTVRAEQAIAEQRNSALAEKVAQEAVALPAGERGLAAQLSLGAYRLAPSAKTRDALVSTLSVQVVGHAQGVSSVTWRADGRVLATGSLDHTVKLWSVSDRQRATVLSTLAGQTDVIASVAFSRDGRLLATGCRDHSVRLWEVGDPRHPVLLRTLTGHGDLVFSMMFSPDGRTLATGSYDHTARLWDVSDPAHATELATLTGHALNVKSVRFSPDGRTLATSSDDHTVKLWDVSTPRRPVELSSLVGHGDFVATVEFSPDGRSVATGSDDHTVKLWDVSDLRHPSLLSTITGHTDVVDAVAFSPVGHTLASASNDHTVRLWDLSDPGHPRPSSVLMGHTGTVEAVAFAPDGQTLASASDDHTVRLWESDSTRLEGTVCAIAHPTVSATQWNQYFPGLPYQPPCR</sequence>
<dbReference type="PRINTS" id="PR00320">
    <property type="entry name" value="GPROTEINBRPT"/>
</dbReference>
<dbReference type="Gene3D" id="3.40.50.300">
    <property type="entry name" value="P-loop containing nucleotide triphosphate hydrolases"/>
    <property type="match status" value="1"/>
</dbReference>
<keyword evidence="4" id="KW-1133">Transmembrane helix</keyword>
<reference evidence="6 7" key="1">
    <citation type="journal article" date="2014" name="BMC Genomics">
        <title>Complete genome sequence of producer of the glycopeptide antibiotic Aculeximycin Kutzneria albida DSM 43870T, a representative of minor genus of Pseudonocardiaceae.</title>
        <authorList>
            <person name="Rebets Y."/>
            <person name="Tokovenko B."/>
            <person name="Lushchyk I."/>
            <person name="Ruckert C."/>
            <person name="Zaburannyi N."/>
            <person name="Bechthold A."/>
            <person name="Kalinowski J."/>
            <person name="Luzhetskyy A."/>
        </authorList>
    </citation>
    <scope>NUCLEOTIDE SEQUENCE [LARGE SCALE GENOMIC DNA]</scope>
    <source>
        <strain evidence="6">DSM 43870</strain>
    </source>
</reference>
<dbReference type="Gene3D" id="2.130.10.10">
    <property type="entry name" value="YVTN repeat-like/Quinoprotein amine dehydrogenase"/>
    <property type="match status" value="3"/>
</dbReference>
<feature type="domain" description="Novel STAND NTPase 1" evidence="5">
    <location>
        <begin position="103"/>
        <end position="499"/>
    </location>
</feature>
<dbReference type="InterPro" id="IPR049052">
    <property type="entry name" value="nSTAND1"/>
</dbReference>
<dbReference type="CDD" id="cd00200">
    <property type="entry name" value="WD40"/>
    <property type="match status" value="1"/>
</dbReference>
<proteinExistence type="predicted"/>